<evidence type="ECO:0000256" key="3">
    <source>
        <dbReference type="ARBA" id="ARBA00022801"/>
    </source>
</evidence>
<dbReference type="InterPro" id="IPR019819">
    <property type="entry name" value="Carboxylesterase_B_CS"/>
</dbReference>
<keyword evidence="3 5" id="KW-0378">Hydrolase</keyword>
<dbReference type="GO" id="GO:0004806">
    <property type="term" value="F:triacylglycerol lipase activity"/>
    <property type="evidence" value="ECO:0007669"/>
    <property type="project" value="UniProtKB-EC"/>
</dbReference>
<keyword evidence="4" id="KW-0443">Lipid metabolism</keyword>
<evidence type="ECO:0000256" key="4">
    <source>
        <dbReference type="ARBA" id="ARBA00022963"/>
    </source>
</evidence>
<dbReference type="InterPro" id="IPR002018">
    <property type="entry name" value="CarbesteraseB"/>
</dbReference>
<feature type="domain" description="Carboxylesterase type B" evidence="6">
    <location>
        <begin position="16"/>
        <end position="497"/>
    </location>
</feature>
<dbReference type="Gene3D" id="3.40.50.1820">
    <property type="entry name" value="alpha/beta hydrolase"/>
    <property type="match status" value="1"/>
</dbReference>
<name>A0A5P8N8U6_9ASCO</name>
<dbReference type="InterPro" id="IPR019826">
    <property type="entry name" value="Carboxylesterase_B_AS"/>
</dbReference>
<dbReference type="Pfam" id="PF00135">
    <property type="entry name" value="COesterase"/>
    <property type="match status" value="1"/>
</dbReference>
<sequence length="544" mass="61641">MGQPLSTLGATSYTHETPLGSFKGLVIRDDKDLPLCYRFAHVKYAQSTAGENRWKKPLPLAEDYDYSKESYESFDQPCPSPLVANPNIEYLNYRAETSEDCLYVNIWCPLSAIDTTEKLPVLFYIHGGWLQYGTPSQGSVYDPRDLLSTPDLPDKYIIVSPAYRLNAFGFLSGEELGSDCSNFGMWDQRAALEWTWKNISNFGGDPEKITVAGLSAGSYSTFFQLAYEMYHPEAPQIIKQVCHFSNALSVQPKTIKETQKQFDEFCAILNIDKSLSPDEKLNALRKIDHKTITSKITEMKLHTFRAITDDSFVSSSLLKDIQTGVYAKKLTDRGIKMIIGQVSNEPPLYGALNTPSSKEDLRIQLENYYPESTLNDLLEIYYPKDLSEDDADFQERLTDVFGLICADTQVTASTRGYLNNLLKGGFPESSIFRYYVDFCAKKLKPILIEHKCPIGVPHGFDQGLWFYSKTAYGVLDDEEAEKVIKFIKPYTEFISMKEIKSEWGTQSIKDMRTFNSDGSVSINNDGYWDEACKIADRIYAAQLH</sequence>
<accession>A0A5P8N8U6</accession>
<evidence type="ECO:0000256" key="1">
    <source>
        <dbReference type="ARBA" id="ARBA00001024"/>
    </source>
</evidence>
<dbReference type="EMBL" id="MK890724">
    <property type="protein sequence ID" value="QFR37229.1"/>
    <property type="molecule type" value="Genomic_DNA"/>
</dbReference>
<organism evidence="7">
    <name type="scientific">Cyberlindnera americana</name>
    <dbReference type="NCBI Taxonomy" id="36016"/>
    <lineage>
        <taxon>Eukaryota</taxon>
        <taxon>Fungi</taxon>
        <taxon>Dikarya</taxon>
        <taxon>Ascomycota</taxon>
        <taxon>Saccharomycotina</taxon>
        <taxon>Saccharomycetes</taxon>
        <taxon>Phaffomycetales</taxon>
        <taxon>Phaffomycetaceae</taxon>
        <taxon>Cyberlindnera</taxon>
    </lineage>
</organism>
<proteinExistence type="inferred from homology"/>
<dbReference type="PROSITE" id="PS00941">
    <property type="entry name" value="CARBOXYLESTERASE_B_2"/>
    <property type="match status" value="1"/>
</dbReference>
<reference evidence="7" key="1">
    <citation type="journal article" date="2019" name="Front. Microbiol.">
        <title>An Overview of Genes From Cyberlindnera americana, a Symbiont Yeast Isolated From the Gut of the Bark Beetle Dendroctonus rhizophagus (Curculionidae: Scolytinae), Involved in the Detoxification Process Using Genome and Transcriptome Data.</title>
        <authorList>
            <person name="Soto-Robles L.V."/>
            <person name="Torres-Banda V."/>
            <person name="Rivera-Orduna F.N."/>
            <person name="Curiel-Quesada E."/>
            <person name="Hidalgo-Lara M.E."/>
            <person name="Zuniga G."/>
        </authorList>
    </citation>
    <scope>NUCLEOTIDE SEQUENCE</scope>
    <source>
        <strain evidence="7">ChDrAdgY46</strain>
    </source>
</reference>
<dbReference type="PROSITE" id="PS00122">
    <property type="entry name" value="CARBOXYLESTERASE_B_1"/>
    <property type="match status" value="1"/>
</dbReference>
<protein>
    <recommendedName>
        <fullName evidence="5">Carboxylic ester hydrolase</fullName>
        <ecNumber evidence="5">3.1.1.-</ecNumber>
    </recommendedName>
</protein>
<dbReference type="EC" id="3.1.1.-" evidence="5"/>
<keyword evidence="4" id="KW-0442">Lipid degradation</keyword>
<comment type="similarity">
    <text evidence="2 5">Belongs to the type-B carboxylesterase/lipase family.</text>
</comment>
<gene>
    <name evidence="7" type="ORF">g1616</name>
</gene>
<evidence type="ECO:0000256" key="2">
    <source>
        <dbReference type="ARBA" id="ARBA00005964"/>
    </source>
</evidence>
<dbReference type="PANTHER" id="PTHR43142">
    <property type="entry name" value="CARBOXYLIC ESTER HYDROLASE"/>
    <property type="match status" value="1"/>
</dbReference>
<evidence type="ECO:0000313" key="7">
    <source>
        <dbReference type="EMBL" id="QFR37229.1"/>
    </source>
</evidence>
<comment type="catalytic activity">
    <reaction evidence="1">
        <text>a triacylglycerol + H2O = a diacylglycerol + a fatty acid + H(+)</text>
        <dbReference type="Rhea" id="RHEA:12044"/>
        <dbReference type="ChEBI" id="CHEBI:15377"/>
        <dbReference type="ChEBI" id="CHEBI:15378"/>
        <dbReference type="ChEBI" id="CHEBI:17855"/>
        <dbReference type="ChEBI" id="CHEBI:18035"/>
        <dbReference type="ChEBI" id="CHEBI:28868"/>
        <dbReference type="EC" id="3.1.1.3"/>
    </reaction>
</comment>
<dbReference type="SUPFAM" id="SSF53474">
    <property type="entry name" value="alpha/beta-Hydrolases"/>
    <property type="match status" value="1"/>
</dbReference>
<dbReference type="GO" id="GO:0016042">
    <property type="term" value="P:lipid catabolic process"/>
    <property type="evidence" value="ECO:0007669"/>
    <property type="project" value="UniProtKB-KW"/>
</dbReference>
<evidence type="ECO:0000259" key="6">
    <source>
        <dbReference type="Pfam" id="PF00135"/>
    </source>
</evidence>
<evidence type="ECO:0000256" key="5">
    <source>
        <dbReference type="RuleBase" id="RU361235"/>
    </source>
</evidence>
<dbReference type="PANTHER" id="PTHR43142:SF8">
    <property type="entry name" value="CARBOXYLIC ESTER HYDROLASE"/>
    <property type="match status" value="1"/>
</dbReference>
<dbReference type="AlphaFoldDB" id="A0A5P8N8U6"/>
<dbReference type="InterPro" id="IPR029058">
    <property type="entry name" value="AB_hydrolase_fold"/>
</dbReference>